<dbReference type="OrthoDB" id="9807155at2"/>
<organism evidence="1 2">
    <name type="scientific">Anaerosporobacter mobilis DSM 15930</name>
    <dbReference type="NCBI Taxonomy" id="1120996"/>
    <lineage>
        <taxon>Bacteria</taxon>
        <taxon>Bacillati</taxon>
        <taxon>Bacillota</taxon>
        <taxon>Clostridia</taxon>
        <taxon>Lachnospirales</taxon>
        <taxon>Lachnospiraceae</taxon>
        <taxon>Anaerosporobacter</taxon>
    </lineage>
</organism>
<gene>
    <name evidence="1" type="ORF">SAMN02746066_01761</name>
</gene>
<protein>
    <submittedName>
        <fullName evidence="1">ATP-dependent RNA helicase SUPV3L1/SUV3</fullName>
    </submittedName>
</protein>
<evidence type="ECO:0000313" key="2">
    <source>
        <dbReference type="Proteomes" id="UP000184038"/>
    </source>
</evidence>
<proteinExistence type="predicted"/>
<keyword evidence="1" id="KW-0067">ATP-binding</keyword>
<evidence type="ECO:0000313" key="1">
    <source>
        <dbReference type="EMBL" id="SHM37790.1"/>
    </source>
</evidence>
<keyword evidence="1" id="KW-0547">Nucleotide-binding</keyword>
<dbReference type="EMBL" id="FRCP01000009">
    <property type="protein sequence ID" value="SHM37790.1"/>
    <property type="molecule type" value="Genomic_DNA"/>
</dbReference>
<dbReference type="AlphaFoldDB" id="A0A1M7IAP6"/>
<dbReference type="Proteomes" id="UP000184038">
    <property type="component" value="Unassembled WGS sequence"/>
</dbReference>
<dbReference type="STRING" id="1120996.SAMN02746066_01761"/>
<dbReference type="RefSeq" id="WP_139241729.1">
    <property type="nucleotide sequence ID" value="NZ_FRCP01000009.1"/>
</dbReference>
<name>A0A1M7IAP6_9FIRM</name>
<reference evidence="1 2" key="1">
    <citation type="submission" date="2016-11" db="EMBL/GenBank/DDBJ databases">
        <authorList>
            <person name="Jaros S."/>
            <person name="Januszkiewicz K."/>
            <person name="Wedrychowicz H."/>
        </authorList>
    </citation>
    <scope>NUCLEOTIDE SEQUENCE [LARGE SCALE GENOMIC DNA]</scope>
    <source>
        <strain evidence="1 2">DSM 15930</strain>
    </source>
</reference>
<sequence length="59" mass="7064">MDKFMRSIVSYRDISIRFLDDYNRKKKTDFVFDESIRDNLDDYVKSGIMTVLVTSHIPK</sequence>
<keyword evidence="1" id="KW-0347">Helicase</keyword>
<keyword evidence="1" id="KW-0378">Hydrolase</keyword>
<keyword evidence="2" id="KW-1185">Reference proteome</keyword>
<accession>A0A1M7IAP6</accession>
<dbReference type="GO" id="GO:0004386">
    <property type="term" value="F:helicase activity"/>
    <property type="evidence" value="ECO:0007669"/>
    <property type="project" value="UniProtKB-KW"/>
</dbReference>